<name>A0ABX0JSE8_9PROT</name>
<protein>
    <recommendedName>
        <fullName evidence="4">Transposase</fullName>
    </recommendedName>
</protein>
<accession>A0ABX0JSE8</accession>
<comment type="caution">
    <text evidence="2">The sequence shown here is derived from an EMBL/GenBank/DDBJ whole genome shotgun (WGS) entry which is preliminary data.</text>
</comment>
<dbReference type="RefSeq" id="WP_173583354.1">
    <property type="nucleotide sequence ID" value="NZ_WOTB01000011.1"/>
</dbReference>
<sequence>MTTVSSISGTSYALLATQHKARSSGAPKTLGSTNISATGQRARGSSVSIGLDSTGNVLARETHKKTDKQTSSASVSLFG</sequence>
<dbReference type="Proteomes" id="UP000635278">
    <property type="component" value="Unassembled WGS sequence"/>
</dbReference>
<evidence type="ECO:0000313" key="2">
    <source>
        <dbReference type="EMBL" id="NHN84963.1"/>
    </source>
</evidence>
<reference evidence="2 3" key="1">
    <citation type="journal article" date="2020" name="Int. J. Syst. Evol. Microbiol.">
        <title>Novel acetic acid bacteria from cider fermentations: Acetobacter conturbans sp. nov. and Acetobacter fallax sp. nov.</title>
        <authorList>
            <person name="Sombolestani A.S."/>
            <person name="Cleenwerck I."/>
            <person name="Cnockaert M."/>
            <person name="Borremans W."/>
            <person name="Wieme A.D."/>
            <person name="De Vuyst L."/>
            <person name="Vandamme P."/>
        </authorList>
    </citation>
    <scope>NUCLEOTIDE SEQUENCE [LARGE SCALE GENOMIC DNA]</scope>
    <source>
        <strain evidence="2 3">LMG 30640</strain>
    </source>
</reference>
<dbReference type="EMBL" id="WOTB01000011">
    <property type="protein sequence ID" value="NHN84963.1"/>
    <property type="molecule type" value="Genomic_DNA"/>
</dbReference>
<evidence type="ECO:0000313" key="3">
    <source>
        <dbReference type="Proteomes" id="UP000635278"/>
    </source>
</evidence>
<keyword evidence="3" id="KW-1185">Reference proteome</keyword>
<organism evidence="2 3">
    <name type="scientific">Acetobacter musti</name>
    <dbReference type="NCBI Taxonomy" id="864732"/>
    <lineage>
        <taxon>Bacteria</taxon>
        <taxon>Pseudomonadati</taxon>
        <taxon>Pseudomonadota</taxon>
        <taxon>Alphaproteobacteria</taxon>
        <taxon>Acetobacterales</taxon>
        <taxon>Acetobacteraceae</taxon>
        <taxon>Acetobacter</taxon>
    </lineage>
</organism>
<evidence type="ECO:0000256" key="1">
    <source>
        <dbReference type="SAM" id="MobiDB-lite"/>
    </source>
</evidence>
<gene>
    <name evidence="2" type="ORF">GOB93_09955</name>
</gene>
<feature type="compositionally biased region" description="Polar residues" evidence="1">
    <location>
        <begin position="69"/>
        <end position="79"/>
    </location>
</feature>
<evidence type="ECO:0008006" key="4">
    <source>
        <dbReference type="Google" id="ProtNLM"/>
    </source>
</evidence>
<feature type="compositionally biased region" description="Polar residues" evidence="1">
    <location>
        <begin position="30"/>
        <end position="56"/>
    </location>
</feature>
<feature type="region of interest" description="Disordered" evidence="1">
    <location>
        <begin position="20"/>
        <end position="79"/>
    </location>
</feature>
<proteinExistence type="predicted"/>